<organism evidence="2 3">
    <name type="scientific">Pleurodeles waltl</name>
    <name type="common">Iberian ribbed newt</name>
    <dbReference type="NCBI Taxonomy" id="8319"/>
    <lineage>
        <taxon>Eukaryota</taxon>
        <taxon>Metazoa</taxon>
        <taxon>Chordata</taxon>
        <taxon>Craniata</taxon>
        <taxon>Vertebrata</taxon>
        <taxon>Euteleostomi</taxon>
        <taxon>Amphibia</taxon>
        <taxon>Batrachia</taxon>
        <taxon>Caudata</taxon>
        <taxon>Salamandroidea</taxon>
        <taxon>Salamandridae</taxon>
        <taxon>Pleurodelinae</taxon>
        <taxon>Pleurodeles</taxon>
    </lineage>
</organism>
<keyword evidence="3" id="KW-1185">Reference proteome</keyword>
<dbReference type="Proteomes" id="UP001066276">
    <property type="component" value="Chromosome 5"/>
</dbReference>
<dbReference type="EMBL" id="JANPWB010000009">
    <property type="protein sequence ID" value="KAJ1154750.1"/>
    <property type="molecule type" value="Genomic_DNA"/>
</dbReference>
<feature type="region of interest" description="Disordered" evidence="1">
    <location>
        <begin position="214"/>
        <end position="262"/>
    </location>
</feature>
<sequence>MPTGALSWESPPRFAPRFRLRNFGAVRCRLCSASGGGSTPASPVPSVCRTRQCQPSLVWPAVPARVRRAVPSGRSRSPAERSLFFAGGTSVPVGVHARLRNTCSQWFVVISLWPPNNGAKLSASPQRGRYGVSLTPTAILLLVAAREGHLLLTAAAQGVPVGQVPVLTGGPIGYRATPVLLVLGEAPLQGGAPAGPVVPPQCCYVPPPRPRARAISPSFPGSSSRARRGPLLTRGRGFGGEERPQFSSPPRQPRAGCNVCRARPGGPAAPLTFRQRGRMI</sequence>
<comment type="caution">
    <text evidence="2">The sequence shown here is derived from an EMBL/GenBank/DDBJ whole genome shotgun (WGS) entry which is preliminary data.</text>
</comment>
<name>A0AAV7RTE0_PLEWA</name>
<gene>
    <name evidence="2" type="ORF">NDU88_007493</name>
</gene>
<evidence type="ECO:0000313" key="3">
    <source>
        <dbReference type="Proteomes" id="UP001066276"/>
    </source>
</evidence>
<evidence type="ECO:0000313" key="2">
    <source>
        <dbReference type="EMBL" id="KAJ1154750.1"/>
    </source>
</evidence>
<dbReference type="AlphaFoldDB" id="A0AAV7RTE0"/>
<reference evidence="2" key="1">
    <citation type="journal article" date="2022" name="bioRxiv">
        <title>Sequencing and chromosome-scale assembly of the giantPleurodeles waltlgenome.</title>
        <authorList>
            <person name="Brown T."/>
            <person name="Elewa A."/>
            <person name="Iarovenko S."/>
            <person name="Subramanian E."/>
            <person name="Araus A.J."/>
            <person name="Petzold A."/>
            <person name="Susuki M."/>
            <person name="Suzuki K.-i.T."/>
            <person name="Hayashi T."/>
            <person name="Toyoda A."/>
            <person name="Oliveira C."/>
            <person name="Osipova E."/>
            <person name="Leigh N.D."/>
            <person name="Simon A."/>
            <person name="Yun M.H."/>
        </authorList>
    </citation>
    <scope>NUCLEOTIDE SEQUENCE</scope>
    <source>
        <strain evidence="2">20211129_DDA</strain>
        <tissue evidence="2">Liver</tissue>
    </source>
</reference>
<accession>A0AAV7RTE0</accession>
<proteinExistence type="predicted"/>
<evidence type="ECO:0000256" key="1">
    <source>
        <dbReference type="SAM" id="MobiDB-lite"/>
    </source>
</evidence>
<protein>
    <submittedName>
        <fullName evidence="2">Uncharacterized protein</fullName>
    </submittedName>
</protein>